<dbReference type="Proteomes" id="UP000309061">
    <property type="component" value="Chromosome"/>
</dbReference>
<feature type="transmembrane region" description="Helical" evidence="1">
    <location>
        <begin position="21"/>
        <end position="40"/>
    </location>
</feature>
<reference evidence="2 3" key="1">
    <citation type="submission" date="2019-11" db="EMBL/GenBank/DDBJ databases">
        <title>The genome sequence of Methylocystis heyeri.</title>
        <authorList>
            <person name="Oshkin I.Y."/>
            <person name="Miroshnikov K."/>
            <person name="Dedysh S.N."/>
        </authorList>
    </citation>
    <scope>NUCLEOTIDE SEQUENCE [LARGE SCALE GENOMIC DNA]</scope>
    <source>
        <strain evidence="2 3">H2</strain>
    </source>
</reference>
<protein>
    <recommendedName>
        <fullName evidence="4">Glycine zipper family protein</fullName>
    </recommendedName>
</protein>
<evidence type="ECO:0000313" key="2">
    <source>
        <dbReference type="EMBL" id="QGM46516.1"/>
    </source>
</evidence>
<proteinExistence type="predicted"/>
<dbReference type="KEGG" id="mhey:H2LOC_012870"/>
<gene>
    <name evidence="2" type="ORF">H2LOC_012870</name>
</gene>
<keyword evidence="3" id="KW-1185">Reference proteome</keyword>
<dbReference type="EMBL" id="CP046052">
    <property type="protein sequence ID" value="QGM46516.1"/>
    <property type="molecule type" value="Genomic_DNA"/>
</dbReference>
<feature type="transmembrane region" description="Helical" evidence="1">
    <location>
        <begin position="46"/>
        <end position="64"/>
    </location>
</feature>
<evidence type="ECO:0000256" key="1">
    <source>
        <dbReference type="SAM" id="Phobius"/>
    </source>
</evidence>
<organism evidence="2 3">
    <name type="scientific">Methylocystis heyeri</name>
    <dbReference type="NCBI Taxonomy" id="391905"/>
    <lineage>
        <taxon>Bacteria</taxon>
        <taxon>Pseudomonadati</taxon>
        <taxon>Pseudomonadota</taxon>
        <taxon>Alphaproteobacteria</taxon>
        <taxon>Hyphomicrobiales</taxon>
        <taxon>Methylocystaceae</taxon>
        <taxon>Methylocystis</taxon>
    </lineage>
</organism>
<evidence type="ECO:0000313" key="3">
    <source>
        <dbReference type="Proteomes" id="UP000309061"/>
    </source>
</evidence>
<keyword evidence="1" id="KW-0812">Transmembrane</keyword>
<accession>A0A6B8KE23</accession>
<dbReference type="AlphaFoldDB" id="A0A6B8KE23"/>
<evidence type="ECO:0008006" key="4">
    <source>
        <dbReference type="Google" id="ProtNLM"/>
    </source>
</evidence>
<keyword evidence="1" id="KW-0472">Membrane</keyword>
<dbReference type="RefSeq" id="WP_136496748.1">
    <property type="nucleotide sequence ID" value="NZ_CP046052.1"/>
</dbReference>
<keyword evidence="1" id="KW-1133">Transmembrane helix</keyword>
<name>A0A6B8KE23_9HYPH</name>
<sequence>MAENATKAVQASEEKAEKYTGKIVGAGVGLALGGSIGFLLLGPGAILFAGVICGLIGGALGAAFD</sequence>